<dbReference type="GO" id="GO:0015031">
    <property type="term" value="P:protein transport"/>
    <property type="evidence" value="ECO:0007669"/>
    <property type="project" value="UniProtKB-KW"/>
</dbReference>
<proteinExistence type="inferred from homology"/>
<keyword evidence="5" id="KW-0653">Protein transport</keyword>
<evidence type="ECO:0000256" key="1">
    <source>
        <dbReference type="ARBA" id="ARBA00004211"/>
    </source>
</evidence>
<accession>A0A8S1PU66</accession>
<keyword evidence="6 9" id="KW-1133">Transmembrane helix</keyword>
<comment type="subcellular location">
    <subcellularLocation>
        <location evidence="1">Membrane</location>
        <topology evidence="1">Single-pass type IV membrane protein</topology>
    </subcellularLocation>
</comment>
<sequence>MDITDKFFQIAGTSSLKQSIYENESDYFNSYTSQIYSMVITIIQFMDIQKDKYIAKSNLYGHPFSEKERDDFDHEVQTKISLCSEKIKGIQEMLKLTKTKTEYAHKEIVLGCLICELNKGILLFKEFKLFRQRQKERISQLTKLSKVNSKIEDKRSQGQSKVSVEQENDPLYLENQQLLKKYDNEMKDILSIQQQIRDISSSLQRMQEIIAHQEKLTEEILIQANESLSNIEKANKHLISATKMNEQFGKRWGLLFCSMGIILLFYDYINA</sequence>
<evidence type="ECO:0000256" key="7">
    <source>
        <dbReference type="ARBA" id="ARBA00023054"/>
    </source>
</evidence>
<evidence type="ECO:0000256" key="5">
    <source>
        <dbReference type="ARBA" id="ARBA00022927"/>
    </source>
</evidence>
<gene>
    <name evidence="10" type="ORF">PPRIM_AZ9-3.1.T1310052</name>
</gene>
<dbReference type="GO" id="GO:0006890">
    <property type="term" value="P:retrograde vesicle-mediated transport, Golgi to endoplasmic reticulum"/>
    <property type="evidence" value="ECO:0007669"/>
    <property type="project" value="TreeGrafter"/>
</dbReference>
<protein>
    <submittedName>
        <fullName evidence="10">Uncharacterized protein</fullName>
    </submittedName>
</protein>
<evidence type="ECO:0000256" key="8">
    <source>
        <dbReference type="ARBA" id="ARBA00023136"/>
    </source>
</evidence>
<dbReference type="GO" id="GO:0005783">
    <property type="term" value="C:endoplasmic reticulum"/>
    <property type="evidence" value="ECO:0007669"/>
    <property type="project" value="TreeGrafter"/>
</dbReference>
<dbReference type="GO" id="GO:0031201">
    <property type="term" value="C:SNARE complex"/>
    <property type="evidence" value="ECO:0007669"/>
    <property type="project" value="TreeGrafter"/>
</dbReference>
<evidence type="ECO:0000313" key="11">
    <source>
        <dbReference type="Proteomes" id="UP000688137"/>
    </source>
</evidence>
<dbReference type="PANTHER" id="PTHR15959">
    <property type="entry name" value="SYNTAXIN-18"/>
    <property type="match status" value="1"/>
</dbReference>
<keyword evidence="4 9" id="KW-0812">Transmembrane</keyword>
<evidence type="ECO:0000256" key="9">
    <source>
        <dbReference type="SAM" id="Phobius"/>
    </source>
</evidence>
<keyword evidence="8 9" id="KW-0472">Membrane</keyword>
<dbReference type="PANTHER" id="PTHR15959:SF0">
    <property type="entry name" value="SYNTAXIN-18"/>
    <property type="match status" value="1"/>
</dbReference>
<evidence type="ECO:0000313" key="10">
    <source>
        <dbReference type="EMBL" id="CAD8106564.1"/>
    </source>
</evidence>
<keyword evidence="11" id="KW-1185">Reference proteome</keyword>
<evidence type="ECO:0000256" key="3">
    <source>
        <dbReference type="ARBA" id="ARBA00022448"/>
    </source>
</evidence>
<keyword evidence="3" id="KW-0813">Transport</keyword>
<keyword evidence="7" id="KW-0175">Coiled coil</keyword>
<evidence type="ECO:0000256" key="2">
    <source>
        <dbReference type="ARBA" id="ARBA00009063"/>
    </source>
</evidence>
<evidence type="ECO:0000256" key="4">
    <source>
        <dbReference type="ARBA" id="ARBA00022692"/>
    </source>
</evidence>
<dbReference type="AlphaFoldDB" id="A0A8S1PU66"/>
<dbReference type="Proteomes" id="UP000688137">
    <property type="component" value="Unassembled WGS sequence"/>
</dbReference>
<dbReference type="EMBL" id="CAJJDM010000134">
    <property type="protein sequence ID" value="CAD8106564.1"/>
    <property type="molecule type" value="Genomic_DNA"/>
</dbReference>
<reference evidence="10" key="1">
    <citation type="submission" date="2021-01" db="EMBL/GenBank/DDBJ databases">
        <authorList>
            <consortium name="Genoscope - CEA"/>
            <person name="William W."/>
        </authorList>
    </citation>
    <scope>NUCLEOTIDE SEQUENCE</scope>
</reference>
<comment type="similarity">
    <text evidence="2">Belongs to the syntaxin family.</text>
</comment>
<feature type="transmembrane region" description="Helical" evidence="9">
    <location>
        <begin position="252"/>
        <end position="269"/>
    </location>
</feature>
<evidence type="ECO:0000256" key="6">
    <source>
        <dbReference type="ARBA" id="ARBA00022989"/>
    </source>
</evidence>
<organism evidence="10 11">
    <name type="scientific">Paramecium primaurelia</name>
    <dbReference type="NCBI Taxonomy" id="5886"/>
    <lineage>
        <taxon>Eukaryota</taxon>
        <taxon>Sar</taxon>
        <taxon>Alveolata</taxon>
        <taxon>Ciliophora</taxon>
        <taxon>Intramacronucleata</taxon>
        <taxon>Oligohymenophorea</taxon>
        <taxon>Peniculida</taxon>
        <taxon>Parameciidae</taxon>
        <taxon>Paramecium</taxon>
    </lineage>
</organism>
<name>A0A8S1PU66_PARPR</name>
<dbReference type="OMA" id="CLICELN"/>
<comment type="caution">
    <text evidence="10">The sequence shown here is derived from an EMBL/GenBank/DDBJ whole genome shotgun (WGS) entry which is preliminary data.</text>
</comment>